<keyword evidence="3 9" id="KW-0813">Transport</keyword>
<keyword evidence="5 9" id="KW-0479">Metal-binding</keyword>
<evidence type="ECO:0000256" key="9">
    <source>
        <dbReference type="RuleBase" id="RU364001"/>
    </source>
</evidence>
<keyword evidence="9" id="KW-0934">Plastid</keyword>
<dbReference type="Gene3D" id="3.10.20.30">
    <property type="match status" value="1"/>
</dbReference>
<name>A0AAN9F4L4_CROPI</name>
<comment type="function">
    <text evidence="9">Ferredoxins are iron-sulfur proteins that transfer electrons in a wide variety of metabolic reactions.</text>
</comment>
<keyword evidence="8 9" id="KW-0411">Iron-sulfur</keyword>
<feature type="domain" description="2Fe-2S ferredoxin-type" evidence="10">
    <location>
        <begin position="59"/>
        <end position="150"/>
    </location>
</feature>
<keyword evidence="4 9" id="KW-0001">2Fe-2S</keyword>
<evidence type="ECO:0000256" key="6">
    <source>
        <dbReference type="ARBA" id="ARBA00022982"/>
    </source>
</evidence>
<dbReference type="InterPro" id="IPR010241">
    <property type="entry name" value="Fd_pln"/>
</dbReference>
<accession>A0AAN9F4L4</accession>
<comment type="caution">
    <text evidence="11">The sequence shown here is derived from an EMBL/GenBank/DDBJ whole genome shotgun (WGS) entry which is preliminary data.</text>
</comment>
<evidence type="ECO:0000259" key="10">
    <source>
        <dbReference type="PROSITE" id="PS51085"/>
    </source>
</evidence>
<dbReference type="NCBIfam" id="TIGR02008">
    <property type="entry name" value="fdx_plant"/>
    <property type="match status" value="1"/>
</dbReference>
<dbReference type="AlphaFoldDB" id="A0AAN9F4L4"/>
<evidence type="ECO:0000256" key="7">
    <source>
        <dbReference type="ARBA" id="ARBA00023004"/>
    </source>
</evidence>
<dbReference type="PANTHER" id="PTHR43112">
    <property type="entry name" value="FERREDOXIN"/>
    <property type="match status" value="1"/>
</dbReference>
<evidence type="ECO:0000256" key="4">
    <source>
        <dbReference type="ARBA" id="ARBA00022714"/>
    </source>
</evidence>
<dbReference type="GO" id="GO:0046872">
    <property type="term" value="F:metal ion binding"/>
    <property type="evidence" value="ECO:0007669"/>
    <property type="project" value="UniProtKB-KW"/>
</dbReference>
<comment type="similarity">
    <text evidence="2 9">Belongs to the 2Fe2S plant-type ferredoxin family.</text>
</comment>
<comment type="subcellular location">
    <subcellularLocation>
        <location evidence="1 9">Plastid</location>
        <location evidence="1 9">Chloroplast</location>
    </subcellularLocation>
</comment>
<dbReference type="PANTHER" id="PTHR43112:SF30">
    <property type="entry name" value="FERREDOXIN-3, CHLOROPLASTIC"/>
    <property type="match status" value="1"/>
</dbReference>
<evidence type="ECO:0000256" key="1">
    <source>
        <dbReference type="ARBA" id="ARBA00004229"/>
    </source>
</evidence>
<gene>
    <name evidence="11" type="ORF">RIF29_22431</name>
</gene>
<reference evidence="11 12" key="1">
    <citation type="submission" date="2024-01" db="EMBL/GenBank/DDBJ databases">
        <title>The genomes of 5 underutilized Papilionoideae crops provide insights into root nodulation and disease resistanc.</title>
        <authorList>
            <person name="Yuan L."/>
        </authorList>
    </citation>
    <scope>NUCLEOTIDE SEQUENCE [LARGE SCALE GENOMIC DNA]</scope>
    <source>
        <strain evidence="11">ZHUSHIDOU_FW_LH</strain>
        <tissue evidence="11">Leaf</tissue>
    </source>
</reference>
<dbReference type="EMBL" id="JAYWIO010000004">
    <property type="protein sequence ID" value="KAK7269697.1"/>
    <property type="molecule type" value="Genomic_DNA"/>
</dbReference>
<dbReference type="InterPro" id="IPR012675">
    <property type="entry name" value="Beta-grasp_dom_sf"/>
</dbReference>
<evidence type="ECO:0000313" key="12">
    <source>
        <dbReference type="Proteomes" id="UP001372338"/>
    </source>
</evidence>
<keyword evidence="7 9" id="KW-0408">Iron</keyword>
<evidence type="ECO:0000256" key="2">
    <source>
        <dbReference type="ARBA" id="ARBA00007874"/>
    </source>
</evidence>
<dbReference type="GO" id="GO:0009055">
    <property type="term" value="F:electron transfer activity"/>
    <property type="evidence" value="ECO:0007669"/>
    <property type="project" value="InterPro"/>
</dbReference>
<evidence type="ECO:0000313" key="11">
    <source>
        <dbReference type="EMBL" id="KAK7269697.1"/>
    </source>
</evidence>
<dbReference type="SUPFAM" id="SSF54292">
    <property type="entry name" value="2Fe-2S ferredoxin-like"/>
    <property type="match status" value="1"/>
</dbReference>
<keyword evidence="9" id="KW-0150">Chloroplast</keyword>
<evidence type="ECO:0000256" key="5">
    <source>
        <dbReference type="ARBA" id="ARBA00022723"/>
    </source>
</evidence>
<dbReference type="InterPro" id="IPR001041">
    <property type="entry name" value="2Fe-2S_ferredoxin-type"/>
</dbReference>
<dbReference type="Pfam" id="PF00111">
    <property type="entry name" value="Fer2"/>
    <property type="match status" value="1"/>
</dbReference>
<dbReference type="GO" id="GO:0009507">
    <property type="term" value="C:chloroplast"/>
    <property type="evidence" value="ECO:0007669"/>
    <property type="project" value="UniProtKB-SubCell"/>
</dbReference>
<keyword evidence="6 9" id="KW-0249">Electron transport</keyword>
<evidence type="ECO:0000256" key="8">
    <source>
        <dbReference type="ARBA" id="ARBA00023014"/>
    </source>
</evidence>
<dbReference type="PROSITE" id="PS51085">
    <property type="entry name" value="2FE2S_FER_2"/>
    <property type="match status" value="1"/>
</dbReference>
<dbReference type="GO" id="GO:0051537">
    <property type="term" value="F:2 iron, 2 sulfur cluster binding"/>
    <property type="evidence" value="ECO:0007669"/>
    <property type="project" value="UniProtKB-KW"/>
</dbReference>
<sequence length="152" mass="16657">MTIETPEIKNACLSTSICDHINQQGIIINYFVDAFKMSRQFHFTQSDSPFDMLCAMAVYNVKLIGPDGTENEFEAPDDTCILDAAENAGVEMPNLCRSGACSCCLGQLASGSVDQSNQSLLDEQQIGMGYVLPCVSYPKSDCVIYTHKESDF</sequence>
<dbReference type="InterPro" id="IPR036010">
    <property type="entry name" value="2Fe-2S_ferredoxin-like_sf"/>
</dbReference>
<dbReference type="CDD" id="cd00207">
    <property type="entry name" value="fer2"/>
    <property type="match status" value="1"/>
</dbReference>
<evidence type="ECO:0000256" key="3">
    <source>
        <dbReference type="ARBA" id="ARBA00022448"/>
    </source>
</evidence>
<protein>
    <recommendedName>
        <fullName evidence="9">Ferredoxin</fullName>
    </recommendedName>
</protein>
<dbReference type="GO" id="GO:0022900">
    <property type="term" value="P:electron transport chain"/>
    <property type="evidence" value="ECO:0007669"/>
    <property type="project" value="InterPro"/>
</dbReference>
<dbReference type="Proteomes" id="UP001372338">
    <property type="component" value="Unassembled WGS sequence"/>
</dbReference>
<proteinExistence type="inferred from homology"/>
<keyword evidence="12" id="KW-1185">Reference proteome</keyword>
<organism evidence="11 12">
    <name type="scientific">Crotalaria pallida</name>
    <name type="common">Smooth rattlebox</name>
    <name type="synonym">Crotalaria striata</name>
    <dbReference type="NCBI Taxonomy" id="3830"/>
    <lineage>
        <taxon>Eukaryota</taxon>
        <taxon>Viridiplantae</taxon>
        <taxon>Streptophyta</taxon>
        <taxon>Embryophyta</taxon>
        <taxon>Tracheophyta</taxon>
        <taxon>Spermatophyta</taxon>
        <taxon>Magnoliopsida</taxon>
        <taxon>eudicotyledons</taxon>
        <taxon>Gunneridae</taxon>
        <taxon>Pentapetalae</taxon>
        <taxon>rosids</taxon>
        <taxon>fabids</taxon>
        <taxon>Fabales</taxon>
        <taxon>Fabaceae</taxon>
        <taxon>Papilionoideae</taxon>
        <taxon>50 kb inversion clade</taxon>
        <taxon>genistoids sensu lato</taxon>
        <taxon>core genistoids</taxon>
        <taxon>Crotalarieae</taxon>
        <taxon>Crotalaria</taxon>
    </lineage>
</organism>
<comment type="cofactor">
    <cofactor evidence="9">
        <name>[2Fe-2S] cluster</name>
        <dbReference type="ChEBI" id="CHEBI:190135"/>
    </cofactor>
    <text evidence="9">Binds 1 [2Fe-2S] cluster.</text>
</comment>